<dbReference type="Proteomes" id="UP000571018">
    <property type="component" value="Unassembled WGS sequence"/>
</dbReference>
<evidence type="ECO:0000313" key="5">
    <source>
        <dbReference type="Proteomes" id="UP000571018"/>
    </source>
</evidence>
<dbReference type="Gene3D" id="3.40.30.10">
    <property type="entry name" value="Glutaredoxin"/>
    <property type="match status" value="1"/>
</dbReference>
<organism evidence="4 5">
    <name type="scientific">Ruoffia halotolerans</name>
    <dbReference type="NCBI Taxonomy" id="2748684"/>
    <lineage>
        <taxon>Bacteria</taxon>
        <taxon>Bacillati</taxon>
        <taxon>Bacillota</taxon>
        <taxon>Bacilli</taxon>
        <taxon>Lactobacillales</taxon>
        <taxon>Aerococcaceae</taxon>
        <taxon>Ruoffia</taxon>
    </lineage>
</organism>
<name>A0A839A3G9_9LACT</name>
<dbReference type="InterPro" id="IPR006504">
    <property type="entry name" value="Tscrpt_reg_Spx/MgsR"/>
</dbReference>
<gene>
    <name evidence="4" type="ORF">HW423_02745</name>
</gene>
<dbReference type="PROSITE" id="PS51353">
    <property type="entry name" value="ARSC"/>
    <property type="match status" value="1"/>
</dbReference>
<keyword evidence="5" id="KW-1185">Reference proteome</keyword>
<reference evidence="4 5" key="1">
    <citation type="submission" date="2020-06" db="EMBL/GenBank/DDBJ databases">
        <title>Reclassification of Facklamia ignava, Facklamia soureckii and Facklami tabacinasalis as Falseniella iganva gen. nov., comb. nov., Hutsoniella ignava gen. nov., comb. nov., and Ruoffia tabacinasalis gen. nov., comb. nov and description of Ruoffia haltotolerans sp. nov., isolated from hypersaline Inland Sea of Qatar.</title>
        <authorList>
            <person name="Fotedar R."/>
            <person name="Sankaranarayanan K."/>
            <person name="Lawson P."/>
            <person name="Caldwell M."/>
            <person name="Zeyara A."/>
            <person name="Al Malki A."/>
            <person name="Ali M."/>
        </authorList>
    </citation>
    <scope>NUCLEOTIDE SEQUENCE [LARGE SCALE GENOMIC DNA]</scope>
    <source>
        <strain evidence="4 5">INB8</strain>
    </source>
</reference>
<protein>
    <submittedName>
        <fullName evidence="4">Spx/MgsR family RNA polymerase-binding regulatory protein</fullName>
    </submittedName>
</protein>
<dbReference type="EMBL" id="JACAOA010000005">
    <property type="protein sequence ID" value="MBA5728699.1"/>
    <property type="molecule type" value="Genomic_DNA"/>
</dbReference>
<dbReference type="SUPFAM" id="SSF52833">
    <property type="entry name" value="Thioredoxin-like"/>
    <property type="match status" value="1"/>
</dbReference>
<comment type="similarity">
    <text evidence="3">Belongs to the ArsC family.</text>
</comment>
<dbReference type="InterPro" id="IPR036249">
    <property type="entry name" value="Thioredoxin-like_sf"/>
</dbReference>
<dbReference type="NCBIfam" id="TIGR01617">
    <property type="entry name" value="arsC_related"/>
    <property type="match status" value="1"/>
</dbReference>
<keyword evidence="1" id="KW-1015">Disulfide bond</keyword>
<dbReference type="PANTHER" id="PTHR30041:SF8">
    <property type="entry name" value="PROTEIN YFFB"/>
    <property type="match status" value="1"/>
</dbReference>
<accession>A0A839A3G9</accession>
<dbReference type="Pfam" id="PF03960">
    <property type="entry name" value="ArsC"/>
    <property type="match status" value="1"/>
</dbReference>
<dbReference type="RefSeq" id="WP_218930421.1">
    <property type="nucleotide sequence ID" value="NZ_JACAOA010000005.1"/>
</dbReference>
<evidence type="ECO:0000256" key="1">
    <source>
        <dbReference type="ARBA" id="ARBA00023157"/>
    </source>
</evidence>
<dbReference type="InterPro" id="IPR006660">
    <property type="entry name" value="Arsenate_reductase-like"/>
</dbReference>
<dbReference type="PANTHER" id="PTHR30041">
    <property type="entry name" value="ARSENATE REDUCTASE"/>
    <property type="match status" value="1"/>
</dbReference>
<keyword evidence="2" id="KW-0676">Redox-active center</keyword>
<evidence type="ECO:0000256" key="3">
    <source>
        <dbReference type="PROSITE-ProRule" id="PRU01282"/>
    </source>
</evidence>
<comment type="caution">
    <text evidence="4">The sequence shown here is derived from an EMBL/GenBank/DDBJ whole genome shotgun (WGS) entry which is preliminary data.</text>
</comment>
<sequence length="120" mass="13288">MLTIYGLGHCTTTQKAKKYLEDKGVSVDDIIDIRDNPPSKQVIQKAIVSANGQVRKIINTSGNLYREMGLKDKLDTMNESEIIDLLSKNGMLIKRPLITDGKTLTNGAKESVLKAAWLDQ</sequence>
<proteinExistence type="inferred from homology"/>
<dbReference type="AlphaFoldDB" id="A0A839A3G9"/>
<evidence type="ECO:0000256" key="2">
    <source>
        <dbReference type="ARBA" id="ARBA00023284"/>
    </source>
</evidence>
<evidence type="ECO:0000313" key="4">
    <source>
        <dbReference type="EMBL" id="MBA5728699.1"/>
    </source>
</evidence>